<dbReference type="PROSITE" id="PS50104">
    <property type="entry name" value="TIR"/>
    <property type="match status" value="1"/>
</dbReference>
<dbReference type="InterPro" id="IPR035897">
    <property type="entry name" value="Toll_tir_struct_dom_sf"/>
</dbReference>
<evidence type="ECO:0000256" key="4">
    <source>
        <dbReference type="ARBA" id="ARBA00022989"/>
    </source>
</evidence>
<dbReference type="GO" id="GO:0005886">
    <property type="term" value="C:plasma membrane"/>
    <property type="evidence" value="ECO:0007669"/>
    <property type="project" value="TreeGrafter"/>
</dbReference>
<feature type="region of interest" description="Disordered" evidence="6">
    <location>
        <begin position="1"/>
        <end position="26"/>
    </location>
</feature>
<feature type="compositionally biased region" description="Basic and acidic residues" evidence="6">
    <location>
        <begin position="1"/>
        <end position="11"/>
    </location>
</feature>
<feature type="compositionally biased region" description="Basic residues" evidence="6">
    <location>
        <begin position="15"/>
        <end position="24"/>
    </location>
</feature>
<keyword evidence="5" id="KW-0472">Membrane</keyword>
<dbReference type="GO" id="GO:0038023">
    <property type="term" value="F:signaling receptor activity"/>
    <property type="evidence" value="ECO:0007669"/>
    <property type="project" value="TreeGrafter"/>
</dbReference>
<dbReference type="GeneID" id="111132465"/>
<evidence type="ECO:0000313" key="9">
    <source>
        <dbReference type="RefSeq" id="XP_022335983.1"/>
    </source>
</evidence>
<evidence type="ECO:0000256" key="6">
    <source>
        <dbReference type="SAM" id="MobiDB-lite"/>
    </source>
</evidence>
<evidence type="ECO:0000256" key="5">
    <source>
        <dbReference type="ARBA" id="ARBA00023136"/>
    </source>
</evidence>
<evidence type="ECO:0000256" key="3">
    <source>
        <dbReference type="ARBA" id="ARBA00022729"/>
    </source>
</evidence>
<dbReference type="SMART" id="SM00255">
    <property type="entry name" value="TIR"/>
    <property type="match status" value="1"/>
</dbReference>
<evidence type="ECO:0000259" key="7">
    <source>
        <dbReference type="PROSITE" id="PS50104"/>
    </source>
</evidence>
<feature type="domain" description="TIR" evidence="7">
    <location>
        <begin position="78"/>
        <end position="226"/>
    </location>
</feature>
<dbReference type="Gene3D" id="3.40.50.10140">
    <property type="entry name" value="Toll/interleukin-1 receptor homology (TIR) domain"/>
    <property type="match status" value="1"/>
</dbReference>
<organism evidence="8 9">
    <name type="scientific">Crassostrea virginica</name>
    <name type="common">Eastern oyster</name>
    <dbReference type="NCBI Taxonomy" id="6565"/>
    <lineage>
        <taxon>Eukaryota</taxon>
        <taxon>Metazoa</taxon>
        <taxon>Spiralia</taxon>
        <taxon>Lophotrochozoa</taxon>
        <taxon>Mollusca</taxon>
        <taxon>Bivalvia</taxon>
        <taxon>Autobranchia</taxon>
        <taxon>Pteriomorphia</taxon>
        <taxon>Ostreida</taxon>
        <taxon>Ostreoidea</taxon>
        <taxon>Ostreidae</taxon>
        <taxon>Crassostrea</taxon>
    </lineage>
</organism>
<keyword evidence="8" id="KW-1185">Reference proteome</keyword>
<sequence length="237" mass="26871">MGEGKSADKMALRQPTHHIQKGRKNNNPGPASGLVILTICIIIYRKSWWILFTCCRLICHDSSSHGYQPLNAEDGQGWSYDAYISYSGDDYDWVLQHLLPGIDSGELTEEQLFNGEFKLFFHDRDSVPGSSVMSNITDNMEESKKVIIVLTKKYLSSDLYKFEIELAVKLKTDGTIDDIIVVNVSGVPDSKIPKCLHRKVAKNDFLEWEEDENAMQVFKQRLIDQLRRVGGATEVIV</sequence>
<proteinExistence type="predicted"/>
<evidence type="ECO:0000313" key="8">
    <source>
        <dbReference type="Proteomes" id="UP000694844"/>
    </source>
</evidence>
<protein>
    <submittedName>
        <fullName evidence="9">Toll-like receptor 2 type-2</fullName>
    </submittedName>
</protein>
<accession>A0A8B8E8Q2</accession>
<comment type="subcellular location">
    <subcellularLocation>
        <location evidence="1">Membrane</location>
    </subcellularLocation>
</comment>
<reference evidence="9" key="1">
    <citation type="submission" date="2025-08" db="UniProtKB">
        <authorList>
            <consortium name="RefSeq"/>
        </authorList>
    </citation>
    <scope>IDENTIFICATION</scope>
    <source>
        <tissue evidence="9">Whole sample</tissue>
    </source>
</reference>
<dbReference type="SUPFAM" id="SSF52200">
    <property type="entry name" value="Toll/Interleukin receptor TIR domain"/>
    <property type="match status" value="1"/>
</dbReference>
<dbReference type="PANTHER" id="PTHR24365">
    <property type="entry name" value="TOLL-LIKE RECEPTOR"/>
    <property type="match status" value="1"/>
</dbReference>
<keyword evidence="3" id="KW-0732">Signal</keyword>
<dbReference type="PRINTS" id="PR01537">
    <property type="entry name" value="INTRLKN1R1F"/>
</dbReference>
<dbReference type="OrthoDB" id="6240959at2759"/>
<dbReference type="KEGG" id="cvn:111132465"/>
<keyword evidence="4" id="KW-1133">Transmembrane helix</keyword>
<gene>
    <name evidence="9" type="primary">LOC111132465</name>
</gene>
<dbReference type="InterPro" id="IPR000157">
    <property type="entry name" value="TIR_dom"/>
</dbReference>
<dbReference type="GO" id="GO:0002224">
    <property type="term" value="P:toll-like receptor signaling pathway"/>
    <property type="evidence" value="ECO:0007669"/>
    <property type="project" value="TreeGrafter"/>
</dbReference>
<dbReference type="AlphaFoldDB" id="A0A8B8E8Q2"/>
<dbReference type="Proteomes" id="UP000694844">
    <property type="component" value="Chromosome 5"/>
</dbReference>
<dbReference type="RefSeq" id="XP_022335983.1">
    <property type="nucleotide sequence ID" value="XM_022480275.1"/>
</dbReference>
<evidence type="ECO:0000256" key="2">
    <source>
        <dbReference type="ARBA" id="ARBA00022692"/>
    </source>
</evidence>
<evidence type="ECO:0000256" key="1">
    <source>
        <dbReference type="ARBA" id="ARBA00004370"/>
    </source>
</evidence>
<name>A0A8B8E8Q2_CRAVI</name>
<dbReference type="PANTHER" id="PTHR24365:SF530">
    <property type="entry name" value="MSTPROX-RELATED"/>
    <property type="match status" value="1"/>
</dbReference>
<dbReference type="Pfam" id="PF01582">
    <property type="entry name" value="TIR"/>
    <property type="match status" value="1"/>
</dbReference>
<keyword evidence="2" id="KW-0812">Transmembrane</keyword>